<evidence type="ECO:0000313" key="1">
    <source>
        <dbReference type="EMBL" id="KAJ1162833.1"/>
    </source>
</evidence>
<name>A0AAV7SFD0_PLEWA</name>
<evidence type="ECO:0000313" key="2">
    <source>
        <dbReference type="Proteomes" id="UP001066276"/>
    </source>
</evidence>
<dbReference type="Proteomes" id="UP001066276">
    <property type="component" value="Chromosome 4_2"/>
</dbReference>
<keyword evidence="2" id="KW-1185">Reference proteome</keyword>
<proteinExistence type="predicted"/>
<gene>
    <name evidence="1" type="ORF">NDU88_003298</name>
</gene>
<organism evidence="1 2">
    <name type="scientific">Pleurodeles waltl</name>
    <name type="common">Iberian ribbed newt</name>
    <dbReference type="NCBI Taxonomy" id="8319"/>
    <lineage>
        <taxon>Eukaryota</taxon>
        <taxon>Metazoa</taxon>
        <taxon>Chordata</taxon>
        <taxon>Craniata</taxon>
        <taxon>Vertebrata</taxon>
        <taxon>Euteleostomi</taxon>
        <taxon>Amphibia</taxon>
        <taxon>Batrachia</taxon>
        <taxon>Caudata</taxon>
        <taxon>Salamandroidea</taxon>
        <taxon>Salamandridae</taxon>
        <taxon>Pleurodelinae</taxon>
        <taxon>Pleurodeles</taxon>
    </lineage>
</organism>
<comment type="caution">
    <text evidence="1">The sequence shown here is derived from an EMBL/GenBank/DDBJ whole genome shotgun (WGS) entry which is preliminary data.</text>
</comment>
<reference evidence="1" key="1">
    <citation type="journal article" date="2022" name="bioRxiv">
        <title>Sequencing and chromosome-scale assembly of the giantPleurodeles waltlgenome.</title>
        <authorList>
            <person name="Brown T."/>
            <person name="Elewa A."/>
            <person name="Iarovenko S."/>
            <person name="Subramanian E."/>
            <person name="Araus A.J."/>
            <person name="Petzold A."/>
            <person name="Susuki M."/>
            <person name="Suzuki K.-i.T."/>
            <person name="Hayashi T."/>
            <person name="Toyoda A."/>
            <person name="Oliveira C."/>
            <person name="Osipova E."/>
            <person name="Leigh N.D."/>
            <person name="Simon A."/>
            <person name="Yun M.H."/>
        </authorList>
    </citation>
    <scope>NUCLEOTIDE SEQUENCE</scope>
    <source>
        <strain evidence="1">20211129_DDA</strain>
        <tissue evidence="1">Liver</tissue>
    </source>
</reference>
<dbReference type="AlphaFoldDB" id="A0AAV7SFD0"/>
<sequence length="190" mass="20710">MQLPLPWGAPAEETYEFVAHEHGAPVLTMGLKVPLLSWACPCSPGLVPWGEAGPMSGPFFQQFSSLLASFDLERWRFLLRDIQWLGVRGRRGTEYLNCGAPLAGSHLARPLWTTLGGGAVLGMRYGVSTSGSFPWKSSRGDLDCMSPLLTLHPVFWSQLATAGLLLPPQWCSRGEVEPGGEALHPQPDWA</sequence>
<protein>
    <submittedName>
        <fullName evidence="1">Uncharacterized protein</fullName>
    </submittedName>
</protein>
<dbReference type="EMBL" id="JANPWB010000008">
    <property type="protein sequence ID" value="KAJ1162833.1"/>
    <property type="molecule type" value="Genomic_DNA"/>
</dbReference>
<accession>A0AAV7SFD0</accession>